<dbReference type="Gene3D" id="3.20.20.70">
    <property type="entry name" value="Aldolase class I"/>
    <property type="match status" value="2"/>
</dbReference>
<feature type="binding site" evidence="3">
    <location>
        <position position="291"/>
    </location>
    <ligand>
        <name>phosphoenolpyruvate</name>
        <dbReference type="ChEBI" id="CHEBI:58702"/>
    </ligand>
</feature>
<evidence type="ECO:0000313" key="5">
    <source>
        <dbReference type="EMBL" id="KIL96971.1"/>
    </source>
</evidence>
<evidence type="ECO:0000256" key="2">
    <source>
        <dbReference type="ARBA" id="ARBA00022679"/>
    </source>
</evidence>
<dbReference type="STRING" id="272627.CCC_01464"/>
<dbReference type="AlphaFoldDB" id="A0A0C2UVX7"/>
<dbReference type="Pfam" id="PF01474">
    <property type="entry name" value="DAHP_synth_2"/>
    <property type="match status" value="1"/>
</dbReference>
<keyword evidence="3" id="KW-0464">Manganese</keyword>
<keyword evidence="3" id="KW-0170">Cobalt</keyword>
<dbReference type="GO" id="GO:0003849">
    <property type="term" value="F:3-deoxy-7-phosphoheptulonate synthase activity"/>
    <property type="evidence" value="ECO:0007669"/>
    <property type="project" value="UniProtKB-EC"/>
</dbReference>
<feature type="binding site" evidence="3">
    <location>
        <position position="354"/>
    </location>
    <ligand>
        <name>Mn(2+)</name>
        <dbReference type="ChEBI" id="CHEBI:29035"/>
    </ligand>
</feature>
<name>A0A0C2UVX7_PARME</name>
<dbReference type="InterPro" id="IPR002480">
    <property type="entry name" value="DAHP_synth_2"/>
</dbReference>
<evidence type="ECO:0000256" key="4">
    <source>
        <dbReference type="RuleBase" id="RU363071"/>
    </source>
</evidence>
<dbReference type="GO" id="GO:0009073">
    <property type="term" value="P:aromatic amino acid family biosynthetic process"/>
    <property type="evidence" value="ECO:0007669"/>
    <property type="project" value="InterPro"/>
</dbReference>
<evidence type="ECO:0000256" key="1">
    <source>
        <dbReference type="ARBA" id="ARBA00008911"/>
    </source>
</evidence>
<sequence length="462" mass="50859">MSENWSPESWRAKPIHQAPTYPDAARLAEVEESLRNFPPLVFAGEARRLKASLADVADGKAFLLQGGDCAESFAEFHANNIRDTFRVLLQMAVVLTYGAAMPVVKVGRMAGQFAKPRSADTETIDGVTLPSYRGDNVNGSEFTAEARVPDPERMVRAYNQSAATLNLLRAFAQGGYADLHKVHQWTLGCVAGTLQAARYQDLCDRLDETLAFMEACGMTSDTTPQLRETDFFTSHEALLMPYEQALTRIDSTTGDWYDCSAHMLWIGERTRQLDAGHVEFLRGVKNPLGFKAGPTMSPDDLLRLMDRLNPENESGRITVITRMGAEKVEAVLPGLIRAVEREGRKVVWSCDPMHANTIKAAGGYKTRPFDAILAEVRAFFAVHKAEGSHAGGVHFEMTGQDVTECIGGMTGVAEEDLGDRYQTACDPRLNATQSLELAFLIAEQLKDERALLRAKSQAKPRG</sequence>
<dbReference type="InterPro" id="IPR013785">
    <property type="entry name" value="Aldolase_TIM"/>
</dbReference>
<feature type="binding site" evidence="3">
    <location>
        <begin position="268"/>
        <end position="269"/>
    </location>
    <ligand>
        <name>phosphoenolpyruvate</name>
        <dbReference type="ChEBI" id="CHEBI:58702"/>
    </ligand>
</feature>
<keyword evidence="2 4" id="KW-0808">Transferase</keyword>
<keyword evidence="6" id="KW-1185">Reference proteome</keyword>
<dbReference type="SUPFAM" id="SSF51569">
    <property type="entry name" value="Aldolase"/>
    <property type="match status" value="1"/>
</dbReference>
<organism evidence="5 6">
    <name type="scientific">Paramagnetospirillum magnetotacticum MS-1</name>
    <dbReference type="NCBI Taxonomy" id="272627"/>
    <lineage>
        <taxon>Bacteria</taxon>
        <taxon>Pseudomonadati</taxon>
        <taxon>Pseudomonadota</taxon>
        <taxon>Alphaproteobacteria</taxon>
        <taxon>Rhodospirillales</taxon>
        <taxon>Magnetospirillaceae</taxon>
        <taxon>Paramagnetospirillum</taxon>
    </lineage>
</organism>
<feature type="binding site" evidence="3">
    <location>
        <position position="108"/>
    </location>
    <ligand>
        <name>phosphoenolpyruvate</name>
        <dbReference type="ChEBI" id="CHEBI:58702"/>
    </ligand>
</feature>
<feature type="binding site" evidence="3">
    <location>
        <position position="396"/>
    </location>
    <ligand>
        <name>Mn(2+)</name>
        <dbReference type="ChEBI" id="CHEBI:29035"/>
    </ligand>
</feature>
<evidence type="ECO:0000313" key="6">
    <source>
        <dbReference type="Proteomes" id="UP000031971"/>
    </source>
</evidence>
<feature type="binding site" evidence="3">
    <location>
        <position position="69"/>
    </location>
    <ligand>
        <name>Mn(2+)</name>
        <dbReference type="ChEBI" id="CHEBI:29035"/>
    </ligand>
</feature>
<dbReference type="PANTHER" id="PTHR21337:SF0">
    <property type="entry name" value="PHOSPHO-2-DEHYDRO-3-DEOXYHEPTONATE ALDOLASE"/>
    <property type="match status" value="1"/>
</dbReference>
<comment type="catalytic activity">
    <reaction evidence="4">
        <text>D-erythrose 4-phosphate + phosphoenolpyruvate + H2O = 7-phospho-2-dehydro-3-deoxy-D-arabino-heptonate + phosphate</text>
        <dbReference type="Rhea" id="RHEA:14717"/>
        <dbReference type="ChEBI" id="CHEBI:15377"/>
        <dbReference type="ChEBI" id="CHEBI:16897"/>
        <dbReference type="ChEBI" id="CHEBI:43474"/>
        <dbReference type="ChEBI" id="CHEBI:58394"/>
        <dbReference type="ChEBI" id="CHEBI:58702"/>
        <dbReference type="EC" id="2.5.1.54"/>
    </reaction>
</comment>
<comment type="similarity">
    <text evidence="1 4">Belongs to the class-II DAHP synthase family.</text>
</comment>
<evidence type="ECO:0000256" key="3">
    <source>
        <dbReference type="PIRSR" id="PIRSR602480-1"/>
    </source>
</evidence>
<keyword evidence="3" id="KW-0104">Cadmium</keyword>
<dbReference type="OrthoDB" id="9766852at2"/>
<protein>
    <recommendedName>
        <fullName evidence="4">Phospho-2-dehydro-3-deoxyheptonate aldolase</fullName>
        <ecNumber evidence="4">2.5.1.54</ecNumber>
    </recommendedName>
</protein>
<accession>A0A0C2UVX7</accession>
<proteinExistence type="inferred from homology"/>
<dbReference type="NCBIfam" id="TIGR01358">
    <property type="entry name" value="DAHP_synth_II"/>
    <property type="match status" value="1"/>
</dbReference>
<dbReference type="EMBL" id="JXSL01000033">
    <property type="protein sequence ID" value="KIL96971.1"/>
    <property type="molecule type" value="Genomic_DNA"/>
</dbReference>
<gene>
    <name evidence="5" type="ORF">CCC_01464</name>
</gene>
<dbReference type="EC" id="2.5.1.54" evidence="4"/>
<dbReference type="RefSeq" id="WP_009869650.1">
    <property type="nucleotide sequence ID" value="NZ_JXSL01000033.1"/>
</dbReference>
<feature type="binding site" evidence="3">
    <location>
        <position position="322"/>
    </location>
    <ligand>
        <name>phosphoenolpyruvate</name>
        <dbReference type="ChEBI" id="CHEBI:58702"/>
    </ligand>
</feature>
<feature type="binding site" evidence="3">
    <location>
        <position position="426"/>
    </location>
    <ligand>
        <name>Mn(2+)</name>
        <dbReference type="ChEBI" id="CHEBI:29035"/>
    </ligand>
</feature>
<reference evidence="5 6" key="1">
    <citation type="submission" date="2015-01" db="EMBL/GenBank/DDBJ databases">
        <title>Genome Sequence of Magnetospirillum magnetotacticum Strain MS-1.</title>
        <authorList>
            <person name="Marinov G.K."/>
            <person name="Smalley M.D."/>
            <person name="DeSalvo G."/>
        </authorList>
    </citation>
    <scope>NUCLEOTIDE SEQUENCE [LARGE SCALE GENOMIC DNA]</scope>
    <source>
        <strain evidence="5 6">MS-1</strain>
    </source>
</reference>
<dbReference type="PANTHER" id="PTHR21337">
    <property type="entry name" value="PHOSPHO-2-DEHYDRO-3-DEOXYHEPTONATE ALDOLASE 1, 2"/>
    <property type="match status" value="1"/>
</dbReference>
<comment type="caution">
    <text evidence="5">The sequence shown here is derived from an EMBL/GenBank/DDBJ whole genome shotgun (WGS) entry which is preliminary data.</text>
</comment>
<dbReference type="Proteomes" id="UP000031971">
    <property type="component" value="Unassembled WGS sequence"/>
</dbReference>
<comment type="cofactor">
    <cofactor evidence="3">
        <name>Mn(2+)</name>
        <dbReference type="ChEBI" id="CHEBI:29035"/>
    </cofactor>
    <cofactor evidence="3">
        <name>Co(2+)</name>
        <dbReference type="ChEBI" id="CHEBI:48828"/>
    </cofactor>
    <cofactor evidence="3">
        <name>Cd(2+)</name>
        <dbReference type="ChEBI" id="CHEBI:48775"/>
    </cofactor>
    <text evidence="3">Binds 1 divalent cation per subunit. The enzyme is active with manganese, cobalt or cadmium ions.</text>
</comment>